<keyword evidence="1 2" id="KW-0489">Methyltransferase</keyword>
<name>A0ABP0VS96_9BRYO</name>
<keyword evidence="4" id="KW-1185">Reference proteome</keyword>
<comment type="subcellular location">
    <subcellularLocation>
        <location evidence="2">Membrane</location>
        <topology evidence="2">Single-pass type II membrane protein</topology>
    </subcellularLocation>
</comment>
<dbReference type="EMBL" id="OZ020105">
    <property type="protein sequence ID" value="CAK9257345.1"/>
    <property type="molecule type" value="Genomic_DNA"/>
</dbReference>
<sequence>YRKMETCISPLPDTKQGQVAGGALAKWPAHLVALPPRIASNSLAGIIAETFNTGLKLWEESVKYYKNSLIPPLAKGRYRNIMDMNSGLGIFAAALANDYIWVMNTIASDANENTLGVIYEHGLIGTYQNWYIVILSPFI</sequence>
<dbReference type="Proteomes" id="UP001497444">
    <property type="component" value="Chromosome 10"/>
</dbReference>
<keyword evidence="2" id="KW-0812">Transmembrane</keyword>
<feature type="non-terminal residue" evidence="3">
    <location>
        <position position="1"/>
    </location>
</feature>
<evidence type="ECO:0000313" key="3">
    <source>
        <dbReference type="EMBL" id="CAK9257345.1"/>
    </source>
</evidence>
<proteinExistence type="inferred from homology"/>
<dbReference type="PANTHER" id="PTHR10108">
    <property type="entry name" value="SAM-DEPENDENT METHYLTRANSFERASE"/>
    <property type="match status" value="1"/>
</dbReference>
<keyword evidence="2" id="KW-0325">Glycoprotein</keyword>
<dbReference type="EC" id="2.1.1.-" evidence="2"/>
<dbReference type="PANTHER" id="PTHR10108:SF1058">
    <property type="entry name" value="METHYLTRANSFERASE PMT18-RELATED"/>
    <property type="match status" value="1"/>
</dbReference>
<dbReference type="InterPro" id="IPR004159">
    <property type="entry name" value="Put_SAM_MeTrfase"/>
</dbReference>
<keyword evidence="2" id="KW-0808">Transferase</keyword>
<evidence type="ECO:0000256" key="2">
    <source>
        <dbReference type="RuleBase" id="RU366043"/>
    </source>
</evidence>
<gene>
    <name evidence="3" type="ORF">CSSPJE1EN1_LOCUS2823</name>
</gene>
<keyword evidence="2" id="KW-0735">Signal-anchor</keyword>
<organism evidence="3 4">
    <name type="scientific">Sphagnum jensenii</name>
    <dbReference type="NCBI Taxonomy" id="128206"/>
    <lineage>
        <taxon>Eukaryota</taxon>
        <taxon>Viridiplantae</taxon>
        <taxon>Streptophyta</taxon>
        <taxon>Embryophyta</taxon>
        <taxon>Bryophyta</taxon>
        <taxon>Sphagnophytina</taxon>
        <taxon>Sphagnopsida</taxon>
        <taxon>Sphagnales</taxon>
        <taxon>Sphagnaceae</taxon>
        <taxon>Sphagnum</taxon>
    </lineage>
</organism>
<dbReference type="Pfam" id="PF03141">
    <property type="entry name" value="Methyltransf_29"/>
    <property type="match status" value="1"/>
</dbReference>
<accession>A0ABP0VS96</accession>
<comment type="similarity">
    <text evidence="2">Belongs to the methyltransferase superfamily.</text>
</comment>
<evidence type="ECO:0000256" key="1">
    <source>
        <dbReference type="ARBA" id="ARBA00022603"/>
    </source>
</evidence>
<protein>
    <recommendedName>
        <fullName evidence="2">Methyltransferase</fullName>
        <ecNumber evidence="2">2.1.1.-</ecNumber>
    </recommendedName>
</protein>
<reference evidence="3" key="1">
    <citation type="submission" date="2024-02" db="EMBL/GenBank/DDBJ databases">
        <authorList>
            <consortium name="ELIXIR-Norway"/>
            <consortium name="Elixir Norway"/>
        </authorList>
    </citation>
    <scope>NUCLEOTIDE SEQUENCE</scope>
</reference>
<evidence type="ECO:0000313" key="4">
    <source>
        <dbReference type="Proteomes" id="UP001497444"/>
    </source>
</evidence>